<sequence>MSVDKNKKVKERIGNTNEISDEERVEIIRESSKMIGRSVFFSVLIMIISFAPILFLTGQEFKMFSPLVLTKTFSLIGAAILAITVAPMLTRTFMKGKLIPESRNPVSNLFITLYKPVARFCLNWRKTILAACLALVIGSIPLVTNLGSEFMPPLDEGSLLFMPVTLPDVSNSEAKRIIQLQDKIIKSFPEVENVLGKAGRANTATDNSPISMIETIVILKPKDQWRKGMTKAKLISEMNERVQIPGVSVGWTMPIINRINMLSTGIRTDVGIKIYGKNLDSIYNLSRQVESTIKGIEGLADLYVEQLTGGKYLDIKIRRRDIARYGLNVDDVNMVIESALGGMILTTTVEGRERFNVNLRLAQEYRNDINEIERIPIQTMNYGVVPISAVADVKITEGPPMISSENAMLRGTVLFNVRGRDMGSVVKDAKERIDEAFKKLPQGYYIEWSGQYENQVRANQRLSIIIPIVFLIIAFILFITFHSYKAVLMVFVSIPVALIGGVYSLYFYNVNFSVAVAVGFIALFGVAVSTGVLMISYLNDTVKKLVQEKGNNPQAISLPALKEAILFGATQRVRPLLMTVLANILGLIPVLVSTGTGSDVMKPITIPFVFGLITATLFVLIVLPVIFNLVKEWELKKAGKLEIMEISQ</sequence>
<feature type="transmembrane region" description="Helical" evidence="1">
    <location>
        <begin position="68"/>
        <end position="89"/>
    </location>
</feature>
<feature type="transmembrane region" description="Helical" evidence="1">
    <location>
        <begin position="514"/>
        <end position="538"/>
    </location>
</feature>
<dbReference type="InterPro" id="IPR001036">
    <property type="entry name" value="Acrflvin-R"/>
</dbReference>
<feature type="transmembrane region" description="Helical" evidence="1">
    <location>
        <begin position="575"/>
        <end position="592"/>
    </location>
</feature>
<dbReference type="Gene3D" id="3.30.2090.10">
    <property type="entry name" value="Multidrug efflux transporter AcrB TolC docking domain, DN and DC subdomains"/>
    <property type="match status" value="1"/>
</dbReference>
<dbReference type="Gene3D" id="3.30.70.1440">
    <property type="entry name" value="Multidrug efflux transporter AcrB pore domain"/>
    <property type="match status" value="1"/>
</dbReference>
<accession>A0A1G9NMY4</accession>
<proteinExistence type="predicted"/>
<gene>
    <name evidence="2" type="ORF">SAMN05421813_103109</name>
</gene>
<dbReference type="STRING" id="990371.SAMN05421813_103109"/>
<dbReference type="PANTHER" id="PTHR32063:SF19">
    <property type="entry name" value="CATION EFFLUX SYSTEM PROTEIN CUSA"/>
    <property type="match status" value="1"/>
</dbReference>
<dbReference type="InterPro" id="IPR027463">
    <property type="entry name" value="AcrB_DN_DC_subdom"/>
</dbReference>
<feature type="transmembrane region" description="Helical" evidence="1">
    <location>
        <begin position="39"/>
        <end position="56"/>
    </location>
</feature>
<dbReference type="Proteomes" id="UP000199226">
    <property type="component" value="Unassembled WGS sequence"/>
</dbReference>
<dbReference type="RefSeq" id="WP_090699817.1">
    <property type="nucleotide sequence ID" value="NZ_FNHH01000003.1"/>
</dbReference>
<feature type="transmembrane region" description="Helical" evidence="1">
    <location>
        <begin position="462"/>
        <end position="481"/>
    </location>
</feature>
<dbReference type="Gene3D" id="1.20.1640.10">
    <property type="entry name" value="Multidrug efflux transporter AcrB transmembrane domain"/>
    <property type="match status" value="2"/>
</dbReference>
<keyword evidence="3" id="KW-1185">Reference proteome</keyword>
<keyword evidence="1" id="KW-1133">Transmembrane helix</keyword>
<dbReference type="Gene3D" id="3.30.70.1430">
    <property type="entry name" value="Multidrug efflux transporter AcrB pore domain"/>
    <property type="match status" value="1"/>
</dbReference>
<name>A0A1G9NMY4_9SPHI</name>
<dbReference type="AlphaFoldDB" id="A0A1G9NMY4"/>
<dbReference type="OrthoDB" id="9760604at2"/>
<keyword evidence="1" id="KW-0472">Membrane</keyword>
<dbReference type="EMBL" id="FNHH01000003">
    <property type="protein sequence ID" value="SDL87942.1"/>
    <property type="molecule type" value="Genomic_DNA"/>
</dbReference>
<evidence type="ECO:0000313" key="2">
    <source>
        <dbReference type="EMBL" id="SDL87942.1"/>
    </source>
</evidence>
<evidence type="ECO:0000313" key="3">
    <source>
        <dbReference type="Proteomes" id="UP000199226"/>
    </source>
</evidence>
<dbReference type="SUPFAM" id="SSF82714">
    <property type="entry name" value="Multidrug efflux transporter AcrB TolC docking domain, DN and DC subdomains"/>
    <property type="match status" value="1"/>
</dbReference>
<dbReference type="Pfam" id="PF00873">
    <property type="entry name" value="ACR_tran"/>
    <property type="match status" value="1"/>
</dbReference>
<dbReference type="SUPFAM" id="SSF82866">
    <property type="entry name" value="Multidrug efflux transporter AcrB transmembrane domain"/>
    <property type="match status" value="2"/>
</dbReference>
<dbReference type="GO" id="GO:0042910">
    <property type="term" value="F:xenobiotic transmembrane transporter activity"/>
    <property type="evidence" value="ECO:0007669"/>
    <property type="project" value="TreeGrafter"/>
</dbReference>
<feature type="transmembrane region" description="Helical" evidence="1">
    <location>
        <begin position="604"/>
        <end position="630"/>
    </location>
</feature>
<feature type="transmembrane region" description="Helical" evidence="1">
    <location>
        <begin position="488"/>
        <end position="508"/>
    </location>
</feature>
<organism evidence="2 3">
    <name type="scientific">Daejeonella rubra</name>
    <dbReference type="NCBI Taxonomy" id="990371"/>
    <lineage>
        <taxon>Bacteria</taxon>
        <taxon>Pseudomonadati</taxon>
        <taxon>Bacteroidota</taxon>
        <taxon>Sphingobacteriia</taxon>
        <taxon>Sphingobacteriales</taxon>
        <taxon>Sphingobacteriaceae</taxon>
        <taxon>Daejeonella</taxon>
    </lineage>
</organism>
<dbReference type="PANTHER" id="PTHR32063">
    <property type="match status" value="1"/>
</dbReference>
<keyword evidence="1" id="KW-0812">Transmembrane</keyword>
<evidence type="ECO:0000256" key="1">
    <source>
        <dbReference type="SAM" id="Phobius"/>
    </source>
</evidence>
<protein>
    <submittedName>
        <fullName evidence="2">Cu(I)/Ag(I) efflux system membrane protein CusA/SilA</fullName>
    </submittedName>
</protein>
<feature type="transmembrane region" description="Helical" evidence="1">
    <location>
        <begin position="128"/>
        <end position="147"/>
    </location>
</feature>
<dbReference type="GO" id="GO:0005886">
    <property type="term" value="C:plasma membrane"/>
    <property type="evidence" value="ECO:0007669"/>
    <property type="project" value="TreeGrafter"/>
</dbReference>
<reference evidence="3" key="1">
    <citation type="submission" date="2016-10" db="EMBL/GenBank/DDBJ databases">
        <authorList>
            <person name="Varghese N."/>
            <person name="Submissions S."/>
        </authorList>
    </citation>
    <scope>NUCLEOTIDE SEQUENCE [LARGE SCALE GENOMIC DNA]</scope>
    <source>
        <strain evidence="3">DSM 24536</strain>
    </source>
</reference>